<sequence length="51" mass="6230">MPIDHNLKYWTKLPVLEGLEKESFIDLWQKMKGTQWETHRLRLQCIEVFSI</sequence>
<keyword evidence="2" id="KW-1185">Reference proteome</keyword>
<accession>A0AAU0F688</accession>
<dbReference type="AlphaFoldDB" id="A0AAU0F688"/>
<evidence type="ECO:0000313" key="1">
    <source>
        <dbReference type="EMBL" id="WOC52278.1"/>
    </source>
</evidence>
<protein>
    <submittedName>
        <fullName evidence="1">Uncharacterized protein</fullName>
    </submittedName>
</protein>
<evidence type="ECO:0000313" key="2">
    <source>
        <dbReference type="Proteomes" id="UP001432059"/>
    </source>
</evidence>
<proteinExistence type="predicted"/>
<dbReference type="Proteomes" id="UP001432059">
    <property type="component" value="Chromosome"/>
</dbReference>
<dbReference type="KEGG" id="bpor:BPO_1631"/>
<gene>
    <name evidence="1" type="ORF">BPO_1631</name>
</gene>
<name>A0AAU0F688_9FLAO</name>
<organism evidence="1 2">
    <name type="scientific">Bergeyella porcorum</name>
    <dbReference type="NCBI Taxonomy" id="1735111"/>
    <lineage>
        <taxon>Bacteria</taxon>
        <taxon>Pseudomonadati</taxon>
        <taxon>Bacteroidota</taxon>
        <taxon>Flavobacteriia</taxon>
        <taxon>Flavobacteriales</taxon>
        <taxon>Weeksellaceae</taxon>
        <taxon>Bergeyella</taxon>
    </lineage>
</organism>
<dbReference type="RefSeq" id="WP_327983747.1">
    <property type="nucleotide sequence ID" value="NZ_CP136426.1"/>
</dbReference>
<reference evidence="1" key="1">
    <citation type="submission" date="2023-10" db="EMBL/GenBank/DDBJ databases">
        <title>Characterization and whole genome sequencing of a novel strain of Bergeyella porcorum QD2021 isolated from pig.</title>
        <authorList>
            <person name="Liu G."/>
            <person name="Chen C."/>
            <person name="Han X."/>
        </authorList>
    </citation>
    <scope>NUCLEOTIDE SEQUENCE</scope>
    <source>
        <strain evidence="1">QD2021</strain>
    </source>
</reference>
<dbReference type="EMBL" id="CP136426">
    <property type="protein sequence ID" value="WOC52278.1"/>
    <property type="molecule type" value="Genomic_DNA"/>
</dbReference>